<reference evidence="2 3" key="1">
    <citation type="journal article" date="2017" name="Genome Announc.">
        <title>Draft Genome Sequence of Romboutsia maritimum sp. nov. Strain CCRI-22766(T), Isolated from Coastal Estuarine Mud.</title>
        <authorList>
            <person name="Maheux A.F."/>
            <person name="Boudreau D.K."/>
            <person name="Berube E."/>
            <person name="Boissinot M."/>
            <person name="Raymond F."/>
            <person name="Brodeur S."/>
            <person name="Corbeil J."/>
            <person name="Brightwell G."/>
            <person name="Broda D."/>
            <person name="Omar R.F."/>
            <person name="Bergeron M.G."/>
        </authorList>
    </citation>
    <scope>NUCLEOTIDE SEQUENCE [LARGE SCALE GENOMIC DNA]</scope>
    <source>
        <strain evidence="2 3">CCRI-22766</strain>
    </source>
</reference>
<feature type="transmembrane region" description="Helical" evidence="1">
    <location>
        <begin position="65"/>
        <end position="84"/>
    </location>
</feature>
<gene>
    <name evidence="2" type="ORF">CHF27_010650</name>
</gene>
<feature type="transmembrane region" description="Helical" evidence="1">
    <location>
        <begin position="33"/>
        <end position="53"/>
    </location>
</feature>
<organism evidence="2 3">
    <name type="scientific">Romboutsia maritimum</name>
    <dbReference type="NCBI Taxonomy" id="2020948"/>
    <lineage>
        <taxon>Bacteria</taxon>
        <taxon>Bacillati</taxon>
        <taxon>Bacillota</taxon>
        <taxon>Clostridia</taxon>
        <taxon>Peptostreptococcales</taxon>
        <taxon>Peptostreptococcaceae</taxon>
        <taxon>Romboutsia</taxon>
    </lineage>
</organism>
<protein>
    <recommendedName>
        <fullName evidence="4">DUF421 domain-containing protein</fullName>
    </recommendedName>
</protein>
<keyword evidence="3" id="KW-1185">Reference proteome</keyword>
<sequence>MLDTIEFMLKVLFFVLSMIWIGKIMILRTDKQIVINPLLIAISSILVILPQSHDGVELVGMSIQNIRITLYCIYEVIVITGIYATNQKNRIF</sequence>
<evidence type="ECO:0000313" key="2">
    <source>
        <dbReference type="EMBL" id="RDY22956.1"/>
    </source>
</evidence>
<dbReference type="RefSeq" id="WP_095405816.1">
    <property type="nucleotide sequence ID" value="NZ_NOJZ02000022.1"/>
</dbReference>
<keyword evidence="1" id="KW-1133">Transmembrane helix</keyword>
<evidence type="ECO:0000256" key="1">
    <source>
        <dbReference type="SAM" id="Phobius"/>
    </source>
</evidence>
<dbReference type="OrthoDB" id="1753590at2"/>
<feature type="transmembrane region" description="Helical" evidence="1">
    <location>
        <begin position="7"/>
        <end position="26"/>
    </location>
</feature>
<dbReference type="Proteomes" id="UP000243494">
    <property type="component" value="Unassembled WGS sequence"/>
</dbReference>
<evidence type="ECO:0000313" key="3">
    <source>
        <dbReference type="Proteomes" id="UP000243494"/>
    </source>
</evidence>
<accession>A0A371IR45</accession>
<name>A0A371IR45_9FIRM</name>
<keyword evidence="1" id="KW-0812">Transmembrane</keyword>
<dbReference type="AlphaFoldDB" id="A0A371IR45"/>
<dbReference type="EMBL" id="NOJZ02000022">
    <property type="protein sequence ID" value="RDY22956.1"/>
    <property type="molecule type" value="Genomic_DNA"/>
</dbReference>
<comment type="caution">
    <text evidence="2">The sequence shown here is derived from an EMBL/GenBank/DDBJ whole genome shotgun (WGS) entry which is preliminary data.</text>
</comment>
<evidence type="ECO:0008006" key="4">
    <source>
        <dbReference type="Google" id="ProtNLM"/>
    </source>
</evidence>
<keyword evidence="1" id="KW-0472">Membrane</keyword>
<proteinExistence type="predicted"/>